<dbReference type="OrthoDB" id="3141838at2759"/>
<feature type="region of interest" description="Disordered" evidence="1">
    <location>
        <begin position="242"/>
        <end position="310"/>
    </location>
</feature>
<name>A0A9P3G9R5_9APHY</name>
<reference evidence="2 3" key="1">
    <citation type="submission" date="2021-08" db="EMBL/GenBank/DDBJ databases">
        <title>Draft Genome Sequence of Phanerochaete sordida strain YK-624.</title>
        <authorList>
            <person name="Mori T."/>
            <person name="Dohra H."/>
            <person name="Suzuki T."/>
            <person name="Kawagishi H."/>
            <person name="Hirai H."/>
        </authorList>
    </citation>
    <scope>NUCLEOTIDE SEQUENCE [LARGE SCALE GENOMIC DNA]</scope>
    <source>
        <strain evidence="2 3">YK-624</strain>
    </source>
</reference>
<evidence type="ECO:0000256" key="1">
    <source>
        <dbReference type="SAM" id="MobiDB-lite"/>
    </source>
</evidence>
<dbReference type="EMBL" id="BPQB01000017">
    <property type="protein sequence ID" value="GJE90647.1"/>
    <property type="molecule type" value="Genomic_DNA"/>
</dbReference>
<sequence>MQEHNEVLLTKDFLVRVLTYLSVRLFDRFRTTVRIVIHGGAVMVLHPSLSCRMSTRDVDYNHRSFESHWIKRGVPDAGARLIKCIEETALAFQLGADWMNAHADVALPMARDPYGKLVDPIYNDAVTPQNVAMNTVFESQGLVLVGVSWSWAVALKLIRYQKDDPGDIAAILKLGTEMRGCQWTVELIEGWLNKLCSPMGYQNYSATQLQWNRAKMQDAVKRAQQLNWAAATTSYQPPPTLINPWSAHQRQQQRPHPAHNLSRPLTMAEGSADHERMLSSQARRRTRSFSALPSAHTSFNAPPTHSTSRAFVPPVPSLPVPTPPSASATPVYYYYYNQPAQRQRHVPVSVPPQPAATVTPTTYYAHSHQTISRPATQPPPPAAMSIPSAPTPVSSLPPGFVPTHYFPRIHHPAVHRVAMMG</sequence>
<protein>
    <submittedName>
        <fullName evidence="2">Uncharacterized protein</fullName>
    </submittedName>
</protein>
<organism evidence="2 3">
    <name type="scientific">Phanerochaete sordida</name>
    <dbReference type="NCBI Taxonomy" id="48140"/>
    <lineage>
        <taxon>Eukaryota</taxon>
        <taxon>Fungi</taxon>
        <taxon>Dikarya</taxon>
        <taxon>Basidiomycota</taxon>
        <taxon>Agaricomycotina</taxon>
        <taxon>Agaricomycetes</taxon>
        <taxon>Polyporales</taxon>
        <taxon>Phanerochaetaceae</taxon>
        <taxon>Phanerochaete</taxon>
    </lineage>
</organism>
<proteinExistence type="predicted"/>
<comment type="caution">
    <text evidence="2">The sequence shown here is derived from an EMBL/GenBank/DDBJ whole genome shotgun (WGS) entry which is preliminary data.</text>
</comment>
<gene>
    <name evidence="2" type="ORF">PsYK624_067910</name>
</gene>
<dbReference type="AlphaFoldDB" id="A0A9P3G9R5"/>
<evidence type="ECO:0000313" key="2">
    <source>
        <dbReference type="EMBL" id="GJE90647.1"/>
    </source>
</evidence>
<evidence type="ECO:0000313" key="3">
    <source>
        <dbReference type="Proteomes" id="UP000703269"/>
    </source>
</evidence>
<dbReference type="Proteomes" id="UP000703269">
    <property type="component" value="Unassembled WGS sequence"/>
</dbReference>
<feature type="compositionally biased region" description="Polar residues" evidence="1">
    <location>
        <begin position="288"/>
        <end position="309"/>
    </location>
</feature>
<accession>A0A9P3G9R5</accession>
<keyword evidence="3" id="KW-1185">Reference proteome</keyword>